<dbReference type="Gene3D" id="3.90.70.10">
    <property type="entry name" value="Cysteine proteinases"/>
    <property type="match status" value="1"/>
</dbReference>
<dbReference type="Proteomes" id="UP001054902">
    <property type="component" value="Unassembled WGS sequence"/>
</dbReference>
<evidence type="ECO:0000313" key="2">
    <source>
        <dbReference type="EMBL" id="GFH57692.1"/>
    </source>
</evidence>
<name>A0AAD3HBH6_9STRA</name>
<dbReference type="AlphaFoldDB" id="A0AAD3HBH6"/>
<feature type="compositionally biased region" description="Polar residues" evidence="1">
    <location>
        <begin position="117"/>
        <end position="126"/>
    </location>
</feature>
<dbReference type="InterPro" id="IPR038765">
    <property type="entry name" value="Papain-like_cys_pep_sf"/>
</dbReference>
<evidence type="ECO:0000313" key="3">
    <source>
        <dbReference type="Proteomes" id="UP001054902"/>
    </source>
</evidence>
<feature type="compositionally biased region" description="Low complexity" evidence="1">
    <location>
        <begin position="88"/>
        <end position="112"/>
    </location>
</feature>
<dbReference type="SUPFAM" id="SSF54001">
    <property type="entry name" value="Cysteine proteinases"/>
    <property type="match status" value="1"/>
</dbReference>
<feature type="compositionally biased region" description="Polar residues" evidence="1">
    <location>
        <begin position="132"/>
        <end position="167"/>
    </location>
</feature>
<sequence>MTARILDQVETVLSKEPSEESLYQLLKLVSPTLDRASVKQDHLNLYKKVQFQINSNTDASKAIRSQIVCESLEPFYIKCVKTLGGSRARTSSAASARSTRSARSTASTTSGRRMVESRNSTDSLRSAASIRSADTSVRSAATHGTSDSFGIKSAPSTDSLFNPANKRTSAKRQPAKSSAPKLGGISFRNPIPKNNDAEFDVTTKWPFMNIQQHPNIPPAEQIGSRAAFQCINARGAITHGRAPEKAYSSKNGMTNSVRDEFGKWGGYETLTNVDAIKRELVERGPVVSTSFILSSAFLDFGTGRRSSFNNDLENKKHPVLIVGWENTMVGQVWNVLPIVSTSSGTKAQEKYHKVAFGQYNIDKKCLVPSSNFEKWSWQNGPYFEYKFDMDYSLWGTWDRIDITVTSKQLGALSKSLGGDLISAAISKKKVTLQDKEKKAHSVSCTLGKMVHIEDGDKWKVSLDFVKPSIKEVVIKSKSSKMKEVDC</sequence>
<feature type="region of interest" description="Disordered" evidence="1">
    <location>
        <begin position="88"/>
        <end position="194"/>
    </location>
</feature>
<protein>
    <submittedName>
        <fullName evidence="2">Uncharacterized protein</fullName>
    </submittedName>
</protein>
<dbReference type="EMBL" id="BLLK01000058">
    <property type="protein sequence ID" value="GFH57692.1"/>
    <property type="molecule type" value="Genomic_DNA"/>
</dbReference>
<accession>A0AAD3HBH6</accession>
<reference evidence="2 3" key="1">
    <citation type="journal article" date="2021" name="Sci. Rep.">
        <title>The genome of the diatom Chaetoceros tenuissimus carries an ancient integrated fragment of an extant virus.</title>
        <authorList>
            <person name="Hongo Y."/>
            <person name="Kimura K."/>
            <person name="Takaki Y."/>
            <person name="Yoshida Y."/>
            <person name="Baba S."/>
            <person name="Kobayashi G."/>
            <person name="Nagasaki K."/>
            <person name="Hano T."/>
            <person name="Tomaru Y."/>
        </authorList>
    </citation>
    <scope>NUCLEOTIDE SEQUENCE [LARGE SCALE GENOMIC DNA]</scope>
    <source>
        <strain evidence="2 3">NIES-3715</strain>
    </source>
</reference>
<gene>
    <name evidence="2" type="ORF">CTEN210_14168</name>
</gene>
<evidence type="ECO:0000256" key="1">
    <source>
        <dbReference type="SAM" id="MobiDB-lite"/>
    </source>
</evidence>
<comment type="caution">
    <text evidence="2">The sequence shown here is derived from an EMBL/GenBank/DDBJ whole genome shotgun (WGS) entry which is preliminary data.</text>
</comment>
<keyword evidence="3" id="KW-1185">Reference proteome</keyword>
<organism evidence="2 3">
    <name type="scientific">Chaetoceros tenuissimus</name>
    <dbReference type="NCBI Taxonomy" id="426638"/>
    <lineage>
        <taxon>Eukaryota</taxon>
        <taxon>Sar</taxon>
        <taxon>Stramenopiles</taxon>
        <taxon>Ochrophyta</taxon>
        <taxon>Bacillariophyta</taxon>
        <taxon>Coscinodiscophyceae</taxon>
        <taxon>Chaetocerotophycidae</taxon>
        <taxon>Chaetocerotales</taxon>
        <taxon>Chaetocerotaceae</taxon>
        <taxon>Chaetoceros</taxon>
    </lineage>
</organism>
<proteinExistence type="predicted"/>